<dbReference type="GO" id="GO:0031593">
    <property type="term" value="F:polyubiquitin modification-dependent protein binding"/>
    <property type="evidence" value="ECO:0007669"/>
    <property type="project" value="TreeGrafter"/>
</dbReference>
<reference evidence="3" key="1">
    <citation type="submission" date="2019-10" db="EMBL/GenBank/DDBJ databases">
        <authorList>
            <person name="Nor Muhammad N."/>
        </authorList>
    </citation>
    <scope>NUCLEOTIDE SEQUENCE</scope>
</reference>
<feature type="domain" description="Ubiquitin fusion degradation protein UFD1 N-terminal subdomain 2" evidence="2">
    <location>
        <begin position="21"/>
        <end position="97"/>
    </location>
</feature>
<sequence length="157" mass="16942">MRTLRSEEGDPIRITGCELQKGKLVKLRAQTVDFLDVSDPKAVLEQAFRNFSALTQGDIIEISYNTIVFGLLVMETKPGSEGISVLDTDLEVDLAAPVGHVEPERPKAAPQTTMASKLNIDLSSSTPGSSRPSSSMVGISYRKAEAASEGSKIFRTE</sequence>
<dbReference type="PANTHER" id="PTHR12555">
    <property type="entry name" value="UBIQUITIN FUSION DEGRADATON PROTEIN 1"/>
    <property type="match status" value="1"/>
</dbReference>
<dbReference type="GO" id="GO:0036503">
    <property type="term" value="P:ERAD pathway"/>
    <property type="evidence" value="ECO:0007669"/>
    <property type="project" value="TreeGrafter"/>
</dbReference>
<dbReference type="GO" id="GO:0034098">
    <property type="term" value="C:VCP-NPL4-UFD1 AAA ATPase complex"/>
    <property type="evidence" value="ECO:0007669"/>
    <property type="project" value="TreeGrafter"/>
</dbReference>
<gene>
    <name evidence="3" type="primary">I1RX64</name>
</gene>
<dbReference type="Gene3D" id="3.10.330.10">
    <property type="match status" value="1"/>
</dbReference>
<protein>
    <recommendedName>
        <fullName evidence="2">Ubiquitin fusion degradation protein UFD1 N-terminal subdomain 2 domain-containing protein</fullName>
    </recommendedName>
</protein>
<dbReference type="InterPro" id="IPR004854">
    <property type="entry name" value="Ufd1-like"/>
</dbReference>
<feature type="region of interest" description="Disordered" evidence="1">
    <location>
        <begin position="103"/>
        <end position="157"/>
    </location>
</feature>
<dbReference type="EMBL" id="LR726824">
    <property type="protein sequence ID" value="VWO98241.1"/>
    <property type="molecule type" value="Genomic_DNA"/>
</dbReference>
<evidence type="ECO:0000259" key="2">
    <source>
        <dbReference type="Pfam" id="PF24842"/>
    </source>
</evidence>
<evidence type="ECO:0000256" key="1">
    <source>
        <dbReference type="SAM" id="MobiDB-lite"/>
    </source>
</evidence>
<dbReference type="PANTHER" id="PTHR12555:SF13">
    <property type="entry name" value="UBIQUITIN RECOGNITION FACTOR IN ER-ASSOCIATED DEGRADATION PROTEIN 1"/>
    <property type="match status" value="1"/>
</dbReference>
<proteinExistence type="predicted"/>
<accession>A0A5K1JZG2</accession>
<feature type="compositionally biased region" description="Basic and acidic residues" evidence="1">
    <location>
        <begin position="142"/>
        <end position="157"/>
    </location>
</feature>
<feature type="compositionally biased region" description="Low complexity" evidence="1">
    <location>
        <begin position="123"/>
        <end position="135"/>
    </location>
</feature>
<dbReference type="Pfam" id="PF24842">
    <property type="entry name" value="UFD1_N2"/>
    <property type="match status" value="1"/>
</dbReference>
<organism evidence="3">
    <name type="scientific">Ganoderma boninense</name>
    <dbReference type="NCBI Taxonomy" id="34458"/>
    <lineage>
        <taxon>Eukaryota</taxon>
        <taxon>Fungi</taxon>
        <taxon>Dikarya</taxon>
        <taxon>Basidiomycota</taxon>
        <taxon>Agaricomycotina</taxon>
        <taxon>Agaricomycetes</taxon>
        <taxon>Polyporales</taxon>
        <taxon>Polyporaceae</taxon>
        <taxon>Ganoderma</taxon>
    </lineage>
</organism>
<dbReference type="InterPro" id="IPR055418">
    <property type="entry name" value="UFD1_N2"/>
</dbReference>
<dbReference type="AlphaFoldDB" id="A0A5K1JZG2"/>
<name>A0A5K1JZG2_9APHY</name>
<dbReference type="GO" id="GO:0006511">
    <property type="term" value="P:ubiquitin-dependent protein catabolic process"/>
    <property type="evidence" value="ECO:0007669"/>
    <property type="project" value="InterPro"/>
</dbReference>
<evidence type="ECO:0000313" key="3">
    <source>
        <dbReference type="EMBL" id="VWO98241.1"/>
    </source>
</evidence>